<organism evidence="1 2">
    <name type="scientific">Corynebacterium accolens</name>
    <dbReference type="NCBI Taxonomy" id="38284"/>
    <lineage>
        <taxon>Bacteria</taxon>
        <taxon>Bacillati</taxon>
        <taxon>Actinomycetota</taxon>
        <taxon>Actinomycetes</taxon>
        <taxon>Mycobacteriales</taxon>
        <taxon>Corynebacteriaceae</taxon>
        <taxon>Corynebacterium</taxon>
    </lineage>
</organism>
<name>A0AAP4BYV9_9CORY</name>
<dbReference type="AlphaFoldDB" id="A0AAP4BYV9"/>
<dbReference type="GO" id="GO:1901135">
    <property type="term" value="P:carbohydrate derivative metabolic process"/>
    <property type="evidence" value="ECO:0007669"/>
    <property type="project" value="InterPro"/>
</dbReference>
<dbReference type="EMBL" id="JASNVU010000008">
    <property type="protein sequence ID" value="MDK4335199.1"/>
    <property type="molecule type" value="Genomic_DNA"/>
</dbReference>
<dbReference type="GO" id="GO:0097367">
    <property type="term" value="F:carbohydrate derivative binding"/>
    <property type="evidence" value="ECO:0007669"/>
    <property type="project" value="InterPro"/>
</dbReference>
<proteinExistence type="predicted"/>
<protein>
    <submittedName>
        <fullName evidence="1">Exopolyphosphatase</fullName>
    </submittedName>
</protein>
<gene>
    <name evidence="1" type="ORF">QPX58_07195</name>
</gene>
<sequence>MDNGFTDGSAYDTETVRFFDVAHEGAQIRLLAGQMERWGEILNGLNPRSLVILPTDAIAREAAHLGVGLAEPLRIPLVVTESLPQYVGALDIVVAVGEPAECDWASRALIAASQRGATTILVGPASGPLVEDCPEDTLIAPSLPTAEGCSPARFITALYALCSIVHTSPRAVCEELEDLAAAVDREIEQLSPERDDAINPGRQLREYAEGARIIHSCVIDPYAYAERRERVHIDTLVARMAATIWAVHGLPGTFVEPADLRGALDRDAESSTAPAPADDLFYDPFIDGAGADAPLIPLKVIFWGQEEANLPNSLAVRSTDPEPGLGHLARSLQLITRSFAATAYEISKG</sequence>
<dbReference type="SUPFAM" id="SSF53697">
    <property type="entry name" value="SIS domain"/>
    <property type="match status" value="1"/>
</dbReference>
<evidence type="ECO:0000313" key="2">
    <source>
        <dbReference type="Proteomes" id="UP001230317"/>
    </source>
</evidence>
<comment type="caution">
    <text evidence="1">The sequence shown here is derived from an EMBL/GenBank/DDBJ whole genome shotgun (WGS) entry which is preliminary data.</text>
</comment>
<dbReference type="RefSeq" id="WP_284642298.1">
    <property type="nucleotide sequence ID" value="NZ_JASNVU010000008.1"/>
</dbReference>
<evidence type="ECO:0000313" key="1">
    <source>
        <dbReference type="EMBL" id="MDK4335199.1"/>
    </source>
</evidence>
<reference evidence="1" key="1">
    <citation type="submission" date="2023-05" db="EMBL/GenBank/DDBJ databases">
        <title>Metabolic capabilities are highly conserved among human nasal-associated Corynebacterium species in pangenomic analyses.</title>
        <authorList>
            <person name="Tran T.H."/>
            <person name="Roberts A.Q."/>
            <person name="Escapa I.F."/>
            <person name="Gao W."/>
            <person name="Conlan S."/>
            <person name="Kong H."/>
            <person name="Segre J.A."/>
            <person name="Kelly M.S."/>
            <person name="Lemon K.P."/>
        </authorList>
    </citation>
    <scope>NUCLEOTIDE SEQUENCE</scope>
    <source>
        <strain evidence="1">KPL2618</strain>
    </source>
</reference>
<accession>A0AAP4BYV9</accession>
<dbReference type="InterPro" id="IPR046348">
    <property type="entry name" value="SIS_dom_sf"/>
</dbReference>
<dbReference type="Proteomes" id="UP001230317">
    <property type="component" value="Unassembled WGS sequence"/>
</dbReference>